<name>A0ACC0RPS0_POPTR</name>
<dbReference type="EMBL" id="CM009307">
    <property type="protein sequence ID" value="KAI9378822.1"/>
    <property type="molecule type" value="Genomic_DNA"/>
</dbReference>
<dbReference type="Proteomes" id="UP000006729">
    <property type="component" value="Chromosome 18"/>
</dbReference>
<protein>
    <submittedName>
        <fullName evidence="1">Uncharacterized protein</fullName>
    </submittedName>
</protein>
<comment type="caution">
    <text evidence="1">The sequence shown here is derived from an EMBL/GenBank/DDBJ whole genome shotgun (WGS) entry which is preliminary data.</text>
</comment>
<accession>A0ACC0RPS0</accession>
<keyword evidence="2" id="KW-1185">Reference proteome</keyword>
<organism evidence="1 2">
    <name type="scientific">Populus trichocarpa</name>
    <name type="common">Western balsam poplar</name>
    <name type="synonym">Populus balsamifera subsp. trichocarpa</name>
    <dbReference type="NCBI Taxonomy" id="3694"/>
    <lineage>
        <taxon>Eukaryota</taxon>
        <taxon>Viridiplantae</taxon>
        <taxon>Streptophyta</taxon>
        <taxon>Embryophyta</taxon>
        <taxon>Tracheophyta</taxon>
        <taxon>Spermatophyta</taxon>
        <taxon>Magnoliopsida</taxon>
        <taxon>eudicotyledons</taxon>
        <taxon>Gunneridae</taxon>
        <taxon>Pentapetalae</taxon>
        <taxon>rosids</taxon>
        <taxon>fabids</taxon>
        <taxon>Malpighiales</taxon>
        <taxon>Salicaceae</taxon>
        <taxon>Saliceae</taxon>
        <taxon>Populus</taxon>
    </lineage>
</organism>
<reference evidence="1 2" key="1">
    <citation type="journal article" date="2006" name="Science">
        <title>The genome of black cottonwood, Populus trichocarpa (Torr. &amp; Gray).</title>
        <authorList>
            <person name="Tuskan G.A."/>
            <person name="Difazio S."/>
            <person name="Jansson S."/>
            <person name="Bohlmann J."/>
            <person name="Grigoriev I."/>
            <person name="Hellsten U."/>
            <person name="Putnam N."/>
            <person name="Ralph S."/>
            <person name="Rombauts S."/>
            <person name="Salamov A."/>
            <person name="Schein J."/>
            <person name="Sterck L."/>
            <person name="Aerts A."/>
            <person name="Bhalerao R.R."/>
            <person name="Bhalerao R.P."/>
            <person name="Blaudez D."/>
            <person name="Boerjan W."/>
            <person name="Brun A."/>
            <person name="Brunner A."/>
            <person name="Busov V."/>
            <person name="Campbell M."/>
            <person name="Carlson J."/>
            <person name="Chalot M."/>
            <person name="Chapman J."/>
            <person name="Chen G.L."/>
            <person name="Cooper D."/>
            <person name="Coutinho P.M."/>
            <person name="Couturier J."/>
            <person name="Covert S."/>
            <person name="Cronk Q."/>
            <person name="Cunningham R."/>
            <person name="Davis J."/>
            <person name="Degroeve S."/>
            <person name="Dejardin A."/>
            <person name="Depamphilis C."/>
            <person name="Detter J."/>
            <person name="Dirks B."/>
            <person name="Dubchak I."/>
            <person name="Duplessis S."/>
            <person name="Ehlting J."/>
            <person name="Ellis B."/>
            <person name="Gendler K."/>
            <person name="Goodstein D."/>
            <person name="Gribskov M."/>
            <person name="Grimwood J."/>
            <person name="Groover A."/>
            <person name="Gunter L."/>
            <person name="Hamberger B."/>
            <person name="Heinze B."/>
            <person name="Helariutta Y."/>
            <person name="Henrissat B."/>
            <person name="Holligan D."/>
            <person name="Holt R."/>
            <person name="Huang W."/>
            <person name="Islam-Faridi N."/>
            <person name="Jones S."/>
            <person name="Jones-Rhoades M."/>
            <person name="Jorgensen R."/>
            <person name="Joshi C."/>
            <person name="Kangasjarvi J."/>
            <person name="Karlsson J."/>
            <person name="Kelleher C."/>
            <person name="Kirkpatrick R."/>
            <person name="Kirst M."/>
            <person name="Kohler A."/>
            <person name="Kalluri U."/>
            <person name="Larimer F."/>
            <person name="Leebens-Mack J."/>
            <person name="Leple J.C."/>
            <person name="Locascio P."/>
            <person name="Lou Y."/>
            <person name="Lucas S."/>
            <person name="Martin F."/>
            <person name="Montanini B."/>
            <person name="Napoli C."/>
            <person name="Nelson D.R."/>
            <person name="Nelson C."/>
            <person name="Nieminen K."/>
            <person name="Nilsson O."/>
            <person name="Pereda V."/>
            <person name="Peter G."/>
            <person name="Philippe R."/>
            <person name="Pilate G."/>
            <person name="Poliakov A."/>
            <person name="Razumovskaya J."/>
            <person name="Richardson P."/>
            <person name="Rinaldi C."/>
            <person name="Ritland K."/>
            <person name="Rouze P."/>
            <person name="Ryaboy D."/>
            <person name="Schmutz J."/>
            <person name="Schrader J."/>
            <person name="Segerman B."/>
            <person name="Shin H."/>
            <person name="Siddiqui A."/>
            <person name="Sterky F."/>
            <person name="Terry A."/>
            <person name="Tsai C.J."/>
            <person name="Uberbacher E."/>
            <person name="Unneberg P."/>
            <person name="Vahala J."/>
            <person name="Wall K."/>
            <person name="Wessler S."/>
            <person name="Yang G."/>
            <person name="Yin T."/>
            <person name="Douglas C."/>
            <person name="Marra M."/>
            <person name="Sandberg G."/>
            <person name="Van de Peer Y."/>
            <person name="Rokhsar D."/>
        </authorList>
    </citation>
    <scope>NUCLEOTIDE SEQUENCE [LARGE SCALE GENOMIC DNA]</scope>
    <source>
        <strain evidence="2">cv. Nisqually</strain>
    </source>
</reference>
<evidence type="ECO:0000313" key="1">
    <source>
        <dbReference type="EMBL" id="KAI9378822.1"/>
    </source>
</evidence>
<proteinExistence type="predicted"/>
<sequence>MLVFSTELMIMPLTFFARIPLWKDGLDYRHGTGHGIGSYLNVHEGPHLISFRPHARN</sequence>
<evidence type="ECO:0000313" key="2">
    <source>
        <dbReference type="Proteomes" id="UP000006729"/>
    </source>
</evidence>
<gene>
    <name evidence="1" type="ORF">POPTR_018G145584v4</name>
</gene>